<dbReference type="PANTHER" id="PTHR11705">
    <property type="entry name" value="PROTEASE FAMILY M14 CARBOXYPEPTIDASE A,B"/>
    <property type="match status" value="1"/>
</dbReference>
<evidence type="ECO:0000256" key="1">
    <source>
        <dbReference type="ARBA" id="ARBA00001947"/>
    </source>
</evidence>
<dbReference type="Proteomes" id="UP000695022">
    <property type="component" value="Unplaced"/>
</dbReference>
<dbReference type="InterPro" id="IPR000834">
    <property type="entry name" value="Peptidase_M14"/>
</dbReference>
<dbReference type="Gene3D" id="3.40.630.10">
    <property type="entry name" value="Zn peptidases"/>
    <property type="match status" value="2"/>
</dbReference>
<dbReference type="InterPro" id="IPR057247">
    <property type="entry name" value="CARBOXYPEPT_ZN_2"/>
</dbReference>
<dbReference type="PROSITE" id="PS00133">
    <property type="entry name" value="CARBOXYPEPT_ZN_2"/>
    <property type="match status" value="1"/>
</dbReference>
<evidence type="ECO:0000313" key="9">
    <source>
        <dbReference type="RefSeq" id="XP_014667238.1"/>
    </source>
</evidence>
<dbReference type="RefSeq" id="XP_014667238.1">
    <property type="nucleotide sequence ID" value="XM_014811752.1"/>
</dbReference>
<dbReference type="GeneID" id="106808863"/>
<keyword evidence="5" id="KW-0862">Zinc</keyword>
<evidence type="ECO:0000256" key="3">
    <source>
        <dbReference type="ARBA" id="ARBA00022645"/>
    </source>
</evidence>
<sequence length="241" mass="27231">MSVALANVAVLISKPNGRKKPIIWIDSGIHACEWVSMATNQYFIHQLLTKYAENSQVQNFVDQIEWHILPVVNPDGYEYSHTHVGASNDPCSDTYAGATPDSEVETRNIRDYILPIAKDIKAFITIHSYTQLWLIPWGYTTGLPSDYDDLYDLAMRATSALTAVHGTRYQVGTASNILYESTGTSRDWAKGVAKIKYVYTVELRDTGYYNYELPENQIEPTCEETWEAMNVVAKQIISEFA</sequence>
<name>A0ABM1E4W7_PRICU</name>
<feature type="active site" description="Proton donor/acceptor" evidence="6">
    <location>
        <position position="202"/>
    </location>
</feature>
<gene>
    <name evidence="9" type="primary">LOC106808863</name>
</gene>
<keyword evidence="3" id="KW-0645">Protease</keyword>
<evidence type="ECO:0000256" key="2">
    <source>
        <dbReference type="ARBA" id="ARBA00005988"/>
    </source>
</evidence>
<comment type="similarity">
    <text evidence="2 6">Belongs to the peptidase M14 family.</text>
</comment>
<dbReference type="Pfam" id="PF00246">
    <property type="entry name" value="Peptidase_M14"/>
    <property type="match status" value="2"/>
</dbReference>
<reference evidence="9" key="1">
    <citation type="submission" date="2025-08" db="UniProtKB">
        <authorList>
            <consortium name="RefSeq"/>
        </authorList>
    </citation>
    <scope>IDENTIFICATION</scope>
</reference>
<dbReference type="InterPro" id="IPR057246">
    <property type="entry name" value="CARBOXYPEPT_ZN_1"/>
</dbReference>
<dbReference type="PANTHER" id="PTHR11705:SF91">
    <property type="entry name" value="FI01817P-RELATED"/>
    <property type="match status" value="1"/>
</dbReference>
<dbReference type="SMART" id="SM00631">
    <property type="entry name" value="Zn_pept"/>
    <property type="match status" value="1"/>
</dbReference>
<keyword evidence="8" id="KW-1185">Reference proteome</keyword>
<comment type="cofactor">
    <cofactor evidence="1">
        <name>Zn(2+)</name>
        <dbReference type="ChEBI" id="CHEBI:29105"/>
    </cofactor>
</comment>
<keyword evidence="3" id="KW-0121">Carboxypeptidase</keyword>
<keyword evidence="4" id="KW-0479">Metal-binding</keyword>
<dbReference type="SUPFAM" id="SSF53187">
    <property type="entry name" value="Zn-dependent exopeptidases"/>
    <property type="match status" value="1"/>
</dbReference>
<keyword evidence="3" id="KW-0378">Hydrolase</keyword>
<protein>
    <submittedName>
        <fullName evidence="9">Carboxypeptidase B-like</fullName>
    </submittedName>
</protein>
<evidence type="ECO:0000256" key="5">
    <source>
        <dbReference type="ARBA" id="ARBA00022833"/>
    </source>
</evidence>
<organism evidence="8 9">
    <name type="scientific">Priapulus caudatus</name>
    <name type="common">Priapulid worm</name>
    <dbReference type="NCBI Taxonomy" id="37621"/>
    <lineage>
        <taxon>Eukaryota</taxon>
        <taxon>Metazoa</taxon>
        <taxon>Ecdysozoa</taxon>
        <taxon>Scalidophora</taxon>
        <taxon>Priapulida</taxon>
        <taxon>Priapulimorpha</taxon>
        <taxon>Priapulimorphida</taxon>
        <taxon>Priapulidae</taxon>
        <taxon>Priapulus</taxon>
    </lineage>
</organism>
<evidence type="ECO:0000256" key="6">
    <source>
        <dbReference type="PROSITE-ProRule" id="PRU01379"/>
    </source>
</evidence>
<evidence type="ECO:0000259" key="7">
    <source>
        <dbReference type="PROSITE" id="PS52035"/>
    </source>
</evidence>
<accession>A0ABM1E4W7</accession>
<feature type="domain" description="Peptidase M14" evidence="7">
    <location>
        <begin position="1"/>
        <end position="236"/>
    </location>
</feature>
<evidence type="ECO:0000313" key="8">
    <source>
        <dbReference type="Proteomes" id="UP000695022"/>
    </source>
</evidence>
<dbReference type="PROSITE" id="PS52035">
    <property type="entry name" value="PEPTIDASE_M14"/>
    <property type="match status" value="1"/>
</dbReference>
<dbReference type="PROSITE" id="PS00132">
    <property type="entry name" value="CARBOXYPEPT_ZN_1"/>
    <property type="match status" value="1"/>
</dbReference>
<proteinExistence type="inferred from homology"/>
<evidence type="ECO:0000256" key="4">
    <source>
        <dbReference type="ARBA" id="ARBA00022723"/>
    </source>
</evidence>